<proteinExistence type="predicted"/>
<protein>
    <submittedName>
        <fullName evidence="1">Flippase</fullName>
    </submittedName>
</protein>
<sequence length="486" mass="54986">GFSQIIISLLGFVILIYIARYFGEAGFGKYSFAVSITALLAIFTNPGIDNLIIREISRNKKIANEYITNAIIIKIPLCFLAFFIIVLTINLMDYPQDIKLIVYLFGIYMILSSFTHLFFSIFQAFEKMEYTAAVMIIEKIILTLLIIFFLTQGYGLVVLANIYIIAGFICFVLSLFIVYKKILTLVGSTYNTSSYNEYYTKSAMFRRAIDSSLCKTLFIGSIPFVFNNFFGIIFFHIDTIMLSVLMDDIAVGVYNAAYTPLLAITGIISYMVASALYPVMSRQFISSKNSLIKYTVLSSKYIAIIGLPIAVGCFLLADRFITLFYVDQFSDSVVVFQILALFIPLRLISIITGTLLTSIDKQNMRTISVGLSALVNIILNIGLIYYLGFIGASIATVLSEIFLYFVFIYFIHRYYVKLELYRHFIKPMAASLIMGGFILLFIRVNLFSLVILAGLVYFIILLLINTFTREDRDIFRQVIGKGENNG</sequence>
<evidence type="ECO:0000313" key="1">
    <source>
        <dbReference type="EMBL" id="TKY91865.1"/>
    </source>
</evidence>
<gene>
    <name evidence="1" type="ORF">C5S46_03620</name>
</gene>
<reference evidence="1" key="1">
    <citation type="submission" date="2018-09" db="EMBL/GenBank/DDBJ databases">
        <title>A genomic encyclopedia of anaerobic methanotrophic archaea.</title>
        <authorList>
            <person name="Skennerton C.T."/>
            <person name="Chadwick G.L."/>
            <person name="Laso-Perez R."/>
            <person name="Leu A.O."/>
            <person name="Speth D.R."/>
            <person name="Yu H."/>
            <person name="Morgan-Lang C."/>
            <person name="Hatzenpichler R."/>
            <person name="Goudeau D."/>
            <person name="Malmstrom R."/>
            <person name="Woyke T."/>
            <person name="Hallam S."/>
            <person name="Tyson G.W."/>
            <person name="Wegener G."/>
            <person name="Boetius A."/>
            <person name="Orphan V.J."/>
        </authorList>
    </citation>
    <scope>NUCLEOTIDE SEQUENCE</scope>
    <source>
        <strain evidence="1">CONS3730D10UFb2</strain>
    </source>
</reference>
<name>A0AC61SBB6_9EURY</name>
<dbReference type="EMBL" id="QYBA01000117">
    <property type="protein sequence ID" value="TKY91865.1"/>
    <property type="molecule type" value="Genomic_DNA"/>
</dbReference>
<evidence type="ECO:0000313" key="2">
    <source>
        <dbReference type="Proteomes" id="UP000315423"/>
    </source>
</evidence>
<feature type="non-terminal residue" evidence="1">
    <location>
        <position position="1"/>
    </location>
</feature>
<organism evidence="1 2">
    <name type="scientific">Candidatus Methanomarinus sp</name>
    <dbReference type="NCBI Taxonomy" id="3386244"/>
    <lineage>
        <taxon>Archaea</taxon>
        <taxon>Methanobacteriati</taxon>
        <taxon>Methanobacteriota</taxon>
        <taxon>Stenosarchaea group</taxon>
        <taxon>Methanomicrobia</taxon>
        <taxon>Methanosarcinales</taxon>
        <taxon>ANME-2 cluster</taxon>
        <taxon>Candidatus Methanocomedenaceae</taxon>
        <taxon>Candidatus Methanomarinus</taxon>
    </lineage>
</organism>
<accession>A0AC61SBB6</accession>
<comment type="caution">
    <text evidence="1">The sequence shown here is derived from an EMBL/GenBank/DDBJ whole genome shotgun (WGS) entry which is preliminary data.</text>
</comment>
<dbReference type="Proteomes" id="UP000315423">
    <property type="component" value="Unassembled WGS sequence"/>
</dbReference>